<proteinExistence type="predicted"/>
<dbReference type="EMBL" id="LWMT01000063">
    <property type="protein sequence ID" value="KZX16883.1"/>
    <property type="molecule type" value="Genomic_DNA"/>
</dbReference>
<dbReference type="AlphaFoldDB" id="A0A166EPX2"/>
<dbReference type="PATRIC" id="fig|55758.3.peg.515"/>
<evidence type="ECO:0000313" key="1">
    <source>
        <dbReference type="EMBL" id="KZX16883.1"/>
    </source>
</evidence>
<gene>
    <name evidence="1" type="ORF">MBFIL_04630</name>
</gene>
<evidence type="ECO:0000313" key="2">
    <source>
        <dbReference type="Proteomes" id="UP000077066"/>
    </source>
</evidence>
<keyword evidence="2" id="KW-1185">Reference proteome</keyword>
<dbReference type="RefSeq" id="WP_066971121.1">
    <property type="nucleotide sequence ID" value="NZ_LWMT01000063.1"/>
</dbReference>
<dbReference type="Proteomes" id="UP000077066">
    <property type="component" value="Unassembled WGS sequence"/>
</dbReference>
<name>A0A166EPX2_9EURY</name>
<dbReference type="OrthoDB" id="76851at2157"/>
<protein>
    <submittedName>
        <fullName evidence="1">Uncharacterized protein</fullName>
    </submittedName>
</protein>
<organism evidence="1 2">
    <name type="scientific">Methanobrevibacter filiformis</name>
    <dbReference type="NCBI Taxonomy" id="55758"/>
    <lineage>
        <taxon>Archaea</taxon>
        <taxon>Methanobacteriati</taxon>
        <taxon>Methanobacteriota</taxon>
        <taxon>Methanomada group</taxon>
        <taxon>Methanobacteria</taxon>
        <taxon>Methanobacteriales</taxon>
        <taxon>Methanobacteriaceae</taxon>
        <taxon>Methanobrevibacter</taxon>
    </lineage>
</organism>
<reference evidence="1 2" key="1">
    <citation type="submission" date="2016-04" db="EMBL/GenBank/DDBJ databases">
        <title>Genome sequence of Methanobrevibacter filiformis DSM 11501.</title>
        <authorList>
            <person name="Poehlein A."/>
            <person name="Seedorf H."/>
            <person name="Daniel R."/>
        </authorList>
    </citation>
    <scope>NUCLEOTIDE SEQUENCE [LARGE SCALE GENOMIC DNA]</scope>
    <source>
        <strain evidence="1 2">DSM 11501</strain>
    </source>
</reference>
<sequence length="96" mass="10851">MNRDELIKKSETCILSQDNDIQKSCETFLKASSEAEKEVGISEEEAETYLKMAENLKSTDVQKALILALKIEQSKDIKDTEVKNEAARLIRAIEMS</sequence>
<accession>A0A166EPX2</accession>
<comment type="caution">
    <text evidence="1">The sequence shown here is derived from an EMBL/GenBank/DDBJ whole genome shotgun (WGS) entry which is preliminary data.</text>
</comment>